<comment type="similarity">
    <text evidence="2">Belongs to the outer membrane factor (OMF) (TC 1.B.17) family.</text>
</comment>
<proteinExistence type="inferred from homology"/>
<dbReference type="AlphaFoldDB" id="A0A1I0JKQ7"/>
<keyword evidence="6" id="KW-0472">Membrane</keyword>
<dbReference type="GO" id="GO:0015288">
    <property type="term" value="F:porin activity"/>
    <property type="evidence" value="ECO:0007669"/>
    <property type="project" value="TreeGrafter"/>
</dbReference>
<comment type="subcellular location">
    <subcellularLocation>
        <location evidence="1">Cell outer membrane</location>
    </subcellularLocation>
</comment>
<evidence type="ECO:0000256" key="7">
    <source>
        <dbReference type="ARBA" id="ARBA00023237"/>
    </source>
</evidence>
<dbReference type="GO" id="GO:0015562">
    <property type="term" value="F:efflux transmembrane transporter activity"/>
    <property type="evidence" value="ECO:0007669"/>
    <property type="project" value="InterPro"/>
</dbReference>
<name>A0A1I0JKQ7_9BACT</name>
<dbReference type="Pfam" id="PF02321">
    <property type="entry name" value="OEP"/>
    <property type="match status" value="2"/>
</dbReference>
<dbReference type="InterPro" id="IPR051906">
    <property type="entry name" value="TolC-like"/>
</dbReference>
<evidence type="ECO:0000313" key="8">
    <source>
        <dbReference type="EMBL" id="SEU10260.1"/>
    </source>
</evidence>
<keyword evidence="3" id="KW-0813">Transport</keyword>
<dbReference type="Gene3D" id="1.20.1600.10">
    <property type="entry name" value="Outer membrane efflux proteins (OEP)"/>
    <property type="match status" value="1"/>
</dbReference>
<evidence type="ECO:0000256" key="4">
    <source>
        <dbReference type="ARBA" id="ARBA00022452"/>
    </source>
</evidence>
<evidence type="ECO:0000256" key="1">
    <source>
        <dbReference type="ARBA" id="ARBA00004442"/>
    </source>
</evidence>
<keyword evidence="9" id="KW-1185">Reference proteome</keyword>
<dbReference type="SUPFAM" id="SSF56954">
    <property type="entry name" value="Outer membrane efflux proteins (OEP)"/>
    <property type="match status" value="1"/>
</dbReference>
<keyword evidence="7" id="KW-0998">Cell outer membrane</keyword>
<sequence>MPSSRNQRHRDGLTLLALGFLVLALPGAGWAQQPPAPTPPPAEPAWVSMTLEEAIERALKQNPQVVQAAGSIRNARASERSAFGAYLPSLSASANGTLSSSDRLNPDTGTIVSGSNDSYSAGLSASWDVFTGGRRSAARQQAQAEFQSAEAQLTTQRFNVSLSVQSAFFEALRADELMAVTRSRIELAQQGIAAAERRLAVGSATRSDVLRAQLELNTARGTLLQQESQRYAAALSLGRLTGLEQPVAPSTATPIQPVPLTVSREELVNVLLAKAPSVRSAEAAVASAEAGIRSAKAQYLPSVGLSAGYNWFNEDIAITGGRTSWSVRLGLSYPLFDGFVRDEGKVRARTQAEVAQSQLADAQHAVRTETERVLNQLQLAEERVVLSRQAVEVAQEDLRVQQERYRLGATTILELLTSQTALIEAQNNLVGLRFDYQQSRAELESIAGRKL</sequence>
<dbReference type="PANTHER" id="PTHR30026">
    <property type="entry name" value="OUTER MEMBRANE PROTEIN TOLC"/>
    <property type="match status" value="1"/>
</dbReference>
<dbReference type="PANTHER" id="PTHR30026:SF20">
    <property type="entry name" value="OUTER MEMBRANE PROTEIN TOLC"/>
    <property type="match status" value="1"/>
</dbReference>
<evidence type="ECO:0000256" key="3">
    <source>
        <dbReference type="ARBA" id="ARBA00022448"/>
    </source>
</evidence>
<evidence type="ECO:0000256" key="2">
    <source>
        <dbReference type="ARBA" id="ARBA00007613"/>
    </source>
</evidence>
<keyword evidence="4" id="KW-1134">Transmembrane beta strand</keyword>
<protein>
    <submittedName>
        <fullName evidence="8">Type I secretion outer membrane protein, TolC family</fullName>
    </submittedName>
</protein>
<dbReference type="GO" id="GO:1990281">
    <property type="term" value="C:efflux pump complex"/>
    <property type="evidence" value="ECO:0007669"/>
    <property type="project" value="TreeGrafter"/>
</dbReference>
<organism evidence="8 9">
    <name type="scientific">Stigmatella erecta</name>
    <dbReference type="NCBI Taxonomy" id="83460"/>
    <lineage>
        <taxon>Bacteria</taxon>
        <taxon>Pseudomonadati</taxon>
        <taxon>Myxococcota</taxon>
        <taxon>Myxococcia</taxon>
        <taxon>Myxococcales</taxon>
        <taxon>Cystobacterineae</taxon>
        <taxon>Archangiaceae</taxon>
        <taxon>Stigmatella</taxon>
    </lineage>
</organism>
<dbReference type="Proteomes" id="UP000199181">
    <property type="component" value="Unassembled WGS sequence"/>
</dbReference>
<dbReference type="InterPro" id="IPR028351">
    <property type="entry name" value="CyaE"/>
</dbReference>
<reference evidence="9" key="1">
    <citation type="submission" date="2016-10" db="EMBL/GenBank/DDBJ databases">
        <authorList>
            <person name="Varghese N."/>
            <person name="Submissions S."/>
        </authorList>
    </citation>
    <scope>NUCLEOTIDE SEQUENCE [LARGE SCALE GENOMIC DNA]</scope>
    <source>
        <strain evidence="9">DSM 16858</strain>
    </source>
</reference>
<evidence type="ECO:0000256" key="6">
    <source>
        <dbReference type="ARBA" id="ARBA00023136"/>
    </source>
</evidence>
<keyword evidence="5" id="KW-0812">Transmembrane</keyword>
<evidence type="ECO:0000256" key="5">
    <source>
        <dbReference type="ARBA" id="ARBA00022692"/>
    </source>
</evidence>
<accession>A0A1I0JKQ7</accession>
<gene>
    <name evidence="8" type="ORF">SAMN05443639_107331</name>
</gene>
<dbReference type="EMBL" id="FOIJ01000007">
    <property type="protein sequence ID" value="SEU10260.1"/>
    <property type="molecule type" value="Genomic_DNA"/>
</dbReference>
<evidence type="ECO:0000313" key="9">
    <source>
        <dbReference type="Proteomes" id="UP000199181"/>
    </source>
</evidence>
<dbReference type="GO" id="GO:0009279">
    <property type="term" value="C:cell outer membrane"/>
    <property type="evidence" value="ECO:0007669"/>
    <property type="project" value="UniProtKB-SubCell"/>
</dbReference>
<dbReference type="PIRSF" id="PIRSF001892">
    <property type="entry name" value="CyaE"/>
    <property type="match status" value="1"/>
</dbReference>
<dbReference type="InterPro" id="IPR003423">
    <property type="entry name" value="OMP_efflux"/>
</dbReference>